<reference evidence="8" key="1">
    <citation type="submission" date="2019-06" db="EMBL/GenBank/DDBJ databases">
        <title>Draft genome sequence of the griseofulvin-producing fungus Xylaria cubensis strain G536.</title>
        <authorList>
            <person name="Mead M.E."/>
            <person name="Raja H.A."/>
            <person name="Steenwyk J.L."/>
            <person name="Knowles S.L."/>
            <person name="Oberlies N.H."/>
            <person name="Rokas A."/>
        </authorList>
    </citation>
    <scope>NUCLEOTIDE SEQUENCE [LARGE SCALE GENOMIC DNA]</scope>
    <source>
        <strain evidence="8">G536</strain>
    </source>
</reference>
<evidence type="ECO:0000256" key="1">
    <source>
        <dbReference type="ARBA" id="ARBA00013134"/>
    </source>
</evidence>
<dbReference type="EC" id="4.2.1.130" evidence="1"/>
<evidence type="ECO:0000313" key="8">
    <source>
        <dbReference type="Proteomes" id="UP000319160"/>
    </source>
</evidence>
<dbReference type="STRING" id="2512241.A0A553HJB0"/>
<keyword evidence="2" id="KW-0346">Stress response</keyword>
<dbReference type="PANTHER" id="PTHR48094">
    <property type="entry name" value="PROTEIN/NUCLEIC ACID DEGLYCASE DJ-1-RELATED"/>
    <property type="match status" value="1"/>
</dbReference>
<dbReference type="InterPro" id="IPR050325">
    <property type="entry name" value="Prot/Nucl_acid_deglycase"/>
</dbReference>
<dbReference type="GO" id="GO:0019172">
    <property type="term" value="F:glyoxalase III activity"/>
    <property type="evidence" value="ECO:0007669"/>
    <property type="project" value="UniProtKB-EC"/>
</dbReference>
<protein>
    <recommendedName>
        <fullName evidence="1">D-lactate dehydratase</fullName>
        <ecNumber evidence="1">4.2.1.130</ecNumber>
    </recommendedName>
</protein>
<keyword evidence="8" id="KW-1185">Reference proteome</keyword>
<dbReference type="AlphaFoldDB" id="A0A553HJB0"/>
<dbReference type="GO" id="GO:0019243">
    <property type="term" value="P:methylglyoxal catabolic process to D-lactate via S-lactoyl-glutathione"/>
    <property type="evidence" value="ECO:0007669"/>
    <property type="project" value="TreeGrafter"/>
</dbReference>
<accession>A0A553HJB0</accession>
<gene>
    <name evidence="7" type="ORF">FHL15_011091</name>
</gene>
<dbReference type="CDD" id="cd03147">
    <property type="entry name" value="GATase1_Ydr533c_like"/>
    <property type="match status" value="1"/>
</dbReference>
<name>A0A553HJB0_9PEZI</name>
<evidence type="ECO:0000313" key="7">
    <source>
        <dbReference type="EMBL" id="TRX88036.1"/>
    </source>
</evidence>
<evidence type="ECO:0000256" key="2">
    <source>
        <dbReference type="ARBA" id="ARBA00023016"/>
    </source>
</evidence>
<evidence type="ECO:0000256" key="5">
    <source>
        <dbReference type="ARBA" id="ARBA00048082"/>
    </source>
</evidence>
<comment type="caution">
    <text evidence="7">The sequence shown here is derived from an EMBL/GenBank/DDBJ whole genome shotgun (WGS) entry which is preliminary data.</text>
</comment>
<organism evidence="7 8">
    <name type="scientific">Xylaria flabelliformis</name>
    <dbReference type="NCBI Taxonomy" id="2512241"/>
    <lineage>
        <taxon>Eukaryota</taxon>
        <taxon>Fungi</taxon>
        <taxon>Dikarya</taxon>
        <taxon>Ascomycota</taxon>
        <taxon>Pezizomycotina</taxon>
        <taxon>Sordariomycetes</taxon>
        <taxon>Xylariomycetidae</taxon>
        <taxon>Xylariales</taxon>
        <taxon>Xylariaceae</taxon>
        <taxon>Xylaria</taxon>
    </lineage>
</organism>
<proteinExistence type="inferred from homology"/>
<evidence type="ECO:0000259" key="6">
    <source>
        <dbReference type="Pfam" id="PF01965"/>
    </source>
</evidence>
<dbReference type="InterPro" id="IPR002818">
    <property type="entry name" value="DJ-1/PfpI"/>
</dbReference>
<evidence type="ECO:0000256" key="4">
    <source>
        <dbReference type="ARBA" id="ARBA00038493"/>
    </source>
</evidence>
<evidence type="ECO:0000256" key="3">
    <source>
        <dbReference type="ARBA" id="ARBA00023239"/>
    </source>
</evidence>
<dbReference type="InterPro" id="IPR029062">
    <property type="entry name" value="Class_I_gatase-like"/>
</dbReference>
<dbReference type="EMBL" id="VFLP01000103">
    <property type="protein sequence ID" value="TRX88036.1"/>
    <property type="molecule type" value="Genomic_DNA"/>
</dbReference>
<dbReference type="GO" id="GO:0005737">
    <property type="term" value="C:cytoplasm"/>
    <property type="evidence" value="ECO:0007669"/>
    <property type="project" value="TreeGrafter"/>
</dbReference>
<dbReference type="Gene3D" id="3.40.50.880">
    <property type="match status" value="1"/>
</dbReference>
<sequence length="320" mass="35057">MPKLASRPEPQQHPPELRNSSAYMLHWSIASALEITGFPQCVGYGQTKPHRHNSFTHPTRTFKPKRVYQHRSPVISVLFAIMSPPRRALIAVTSAQATLFQGKETTGLFISEALHPFKVLRVAGFEVDLASETGSYTPDWLSQQPDFLNGNDLTVWNDANSEFRQKLDNMPKAADLEGSRYGVFYASAGHAALIDYPTASGLQKIAEQVWTNGGIVASVCHGPAIFANVIDPGTKEPLIKGKTLTGFTSEAETTMGIMEELRSWNKELVEDLAARLGATYKRSEGIWDDYHVVDGRLITGQNPASAASTAKAVVEAFNAL</sequence>
<dbReference type="PANTHER" id="PTHR48094:SF11">
    <property type="entry name" value="GLUTATHIONE-INDEPENDENT GLYOXALASE HSP31-RELATED"/>
    <property type="match status" value="1"/>
</dbReference>
<feature type="domain" description="DJ-1/PfpI" evidence="6">
    <location>
        <begin position="112"/>
        <end position="315"/>
    </location>
</feature>
<keyword evidence="3" id="KW-0456">Lyase</keyword>
<dbReference type="OrthoDB" id="543156at2759"/>
<dbReference type="Proteomes" id="UP000319160">
    <property type="component" value="Unassembled WGS sequence"/>
</dbReference>
<comment type="similarity">
    <text evidence="4">Belongs to the peptidase C56 family. HSP31-like subfamily.</text>
</comment>
<comment type="catalytic activity">
    <reaction evidence="5">
        <text>methylglyoxal + H2O = (R)-lactate + H(+)</text>
        <dbReference type="Rhea" id="RHEA:27754"/>
        <dbReference type="ChEBI" id="CHEBI:15377"/>
        <dbReference type="ChEBI" id="CHEBI:15378"/>
        <dbReference type="ChEBI" id="CHEBI:16004"/>
        <dbReference type="ChEBI" id="CHEBI:17158"/>
        <dbReference type="EC" id="4.2.1.130"/>
    </reaction>
</comment>
<dbReference type="SUPFAM" id="SSF52317">
    <property type="entry name" value="Class I glutamine amidotransferase-like"/>
    <property type="match status" value="1"/>
</dbReference>
<dbReference type="Pfam" id="PF01965">
    <property type="entry name" value="DJ-1_PfpI"/>
    <property type="match status" value="1"/>
</dbReference>